<dbReference type="AlphaFoldDB" id="A0A9J6D5D9"/>
<dbReference type="EMBL" id="JABSTU010000011">
    <property type="protein sequence ID" value="KAH8009250.1"/>
    <property type="molecule type" value="Genomic_DNA"/>
</dbReference>
<feature type="compositionally biased region" description="Basic and acidic residues" evidence="1">
    <location>
        <begin position="111"/>
        <end position="125"/>
    </location>
</feature>
<keyword evidence="3" id="KW-1185">Reference proteome</keyword>
<name>A0A9J6D5D9_RHIMP</name>
<organism evidence="2 3">
    <name type="scientific">Rhipicephalus microplus</name>
    <name type="common">Cattle tick</name>
    <name type="synonym">Boophilus microplus</name>
    <dbReference type="NCBI Taxonomy" id="6941"/>
    <lineage>
        <taxon>Eukaryota</taxon>
        <taxon>Metazoa</taxon>
        <taxon>Ecdysozoa</taxon>
        <taxon>Arthropoda</taxon>
        <taxon>Chelicerata</taxon>
        <taxon>Arachnida</taxon>
        <taxon>Acari</taxon>
        <taxon>Parasitiformes</taxon>
        <taxon>Ixodida</taxon>
        <taxon>Ixodoidea</taxon>
        <taxon>Ixodidae</taxon>
        <taxon>Rhipicephalinae</taxon>
        <taxon>Rhipicephalus</taxon>
        <taxon>Boophilus</taxon>
    </lineage>
</organism>
<reference evidence="2" key="2">
    <citation type="submission" date="2021-09" db="EMBL/GenBank/DDBJ databases">
        <authorList>
            <person name="Jia N."/>
            <person name="Wang J."/>
            <person name="Shi W."/>
            <person name="Du L."/>
            <person name="Sun Y."/>
            <person name="Zhan W."/>
            <person name="Jiang J."/>
            <person name="Wang Q."/>
            <person name="Zhang B."/>
            <person name="Ji P."/>
            <person name="Sakyi L.B."/>
            <person name="Cui X."/>
            <person name="Yuan T."/>
            <person name="Jiang B."/>
            <person name="Yang W."/>
            <person name="Lam T.T.-Y."/>
            <person name="Chang Q."/>
            <person name="Ding S."/>
            <person name="Wang X."/>
            <person name="Zhu J."/>
            <person name="Ruan X."/>
            <person name="Zhao L."/>
            <person name="Wei J."/>
            <person name="Que T."/>
            <person name="Du C."/>
            <person name="Cheng J."/>
            <person name="Dai P."/>
            <person name="Han X."/>
            <person name="Huang E."/>
            <person name="Gao Y."/>
            <person name="Liu J."/>
            <person name="Shao H."/>
            <person name="Ye R."/>
            <person name="Li L."/>
            <person name="Wei W."/>
            <person name="Wang X."/>
            <person name="Wang C."/>
            <person name="Huo Q."/>
            <person name="Li W."/>
            <person name="Guo W."/>
            <person name="Chen H."/>
            <person name="Chen S."/>
            <person name="Zhou L."/>
            <person name="Zhou L."/>
            <person name="Ni X."/>
            <person name="Tian J."/>
            <person name="Zhou Y."/>
            <person name="Sheng Y."/>
            <person name="Liu T."/>
            <person name="Pan Y."/>
            <person name="Xia L."/>
            <person name="Li J."/>
            <person name="Zhao F."/>
            <person name="Cao W."/>
        </authorList>
    </citation>
    <scope>NUCLEOTIDE SEQUENCE</scope>
    <source>
        <strain evidence="2">Rmic-2018</strain>
        <tissue evidence="2">Larvae</tissue>
    </source>
</reference>
<evidence type="ECO:0000313" key="3">
    <source>
        <dbReference type="Proteomes" id="UP000821866"/>
    </source>
</evidence>
<reference evidence="2" key="1">
    <citation type="journal article" date="2020" name="Cell">
        <title>Large-Scale Comparative Analyses of Tick Genomes Elucidate Their Genetic Diversity and Vector Capacities.</title>
        <authorList>
            <consortium name="Tick Genome and Microbiome Consortium (TIGMIC)"/>
            <person name="Jia N."/>
            <person name="Wang J."/>
            <person name="Shi W."/>
            <person name="Du L."/>
            <person name="Sun Y."/>
            <person name="Zhan W."/>
            <person name="Jiang J.F."/>
            <person name="Wang Q."/>
            <person name="Zhang B."/>
            <person name="Ji P."/>
            <person name="Bell-Sakyi L."/>
            <person name="Cui X.M."/>
            <person name="Yuan T.T."/>
            <person name="Jiang B.G."/>
            <person name="Yang W.F."/>
            <person name="Lam T.T."/>
            <person name="Chang Q.C."/>
            <person name="Ding S.J."/>
            <person name="Wang X.J."/>
            <person name="Zhu J.G."/>
            <person name="Ruan X.D."/>
            <person name="Zhao L."/>
            <person name="Wei J.T."/>
            <person name="Ye R.Z."/>
            <person name="Que T.C."/>
            <person name="Du C.H."/>
            <person name="Zhou Y.H."/>
            <person name="Cheng J.X."/>
            <person name="Dai P.F."/>
            <person name="Guo W.B."/>
            <person name="Han X.H."/>
            <person name="Huang E.J."/>
            <person name="Li L.F."/>
            <person name="Wei W."/>
            <person name="Gao Y.C."/>
            <person name="Liu J.Z."/>
            <person name="Shao H.Z."/>
            <person name="Wang X."/>
            <person name="Wang C.C."/>
            <person name="Yang T.C."/>
            <person name="Huo Q.B."/>
            <person name="Li W."/>
            <person name="Chen H.Y."/>
            <person name="Chen S.E."/>
            <person name="Zhou L.G."/>
            <person name="Ni X.B."/>
            <person name="Tian J.H."/>
            <person name="Sheng Y."/>
            <person name="Liu T."/>
            <person name="Pan Y.S."/>
            <person name="Xia L.Y."/>
            <person name="Li J."/>
            <person name="Zhao F."/>
            <person name="Cao W.C."/>
        </authorList>
    </citation>
    <scope>NUCLEOTIDE SEQUENCE</scope>
    <source>
        <strain evidence="2">Rmic-2018</strain>
    </source>
</reference>
<gene>
    <name evidence="2" type="ORF">HPB51_013904</name>
</gene>
<protein>
    <submittedName>
        <fullName evidence="2">Uncharacterized protein</fullName>
    </submittedName>
</protein>
<evidence type="ECO:0000313" key="2">
    <source>
        <dbReference type="EMBL" id="KAH8009250.1"/>
    </source>
</evidence>
<comment type="caution">
    <text evidence="2">The sequence shown here is derived from an EMBL/GenBank/DDBJ whole genome shotgun (WGS) entry which is preliminary data.</text>
</comment>
<feature type="region of interest" description="Disordered" evidence="1">
    <location>
        <begin position="96"/>
        <end position="130"/>
    </location>
</feature>
<evidence type="ECO:0000256" key="1">
    <source>
        <dbReference type="SAM" id="MobiDB-lite"/>
    </source>
</evidence>
<dbReference type="VEuPathDB" id="VectorBase:LOC119178462"/>
<sequence length="200" mass="22509">MTAIGRRHAVAEKRSRAAFPRLEPRFSWNQRRELTGERRSFNPQTSSRLAECLCPPELEWMLAEVGAVETDLEEDPRPKTRDVLLSTLKANYDEANDWDSSSRKKKKRTVAKKDNSLRKAREHLSRSVYNKPASESHSHLIHAGRFCFNRFFAGEGGGEGSFRFRTPDGSSFLLLAVLAFSQANGQYAVFAGISGIVASF</sequence>
<dbReference type="Proteomes" id="UP000821866">
    <property type="component" value="Chromosome 9"/>
</dbReference>
<accession>A0A9J6D5D9</accession>
<proteinExistence type="predicted"/>